<dbReference type="OrthoDB" id="441812at2759"/>
<sequence>MDETTTWIIENTGIKKNDNVAIKKSVVDGDAGGYGMFVNLTEVKKFLKGGDTRIELLRIPRHATISMATIQEVLANSSTDYEINTKIKSHLTAFLSEDSHHDFIDETNLIVVFLVLKAILSEGQAVNAADFPLYYLNEVLLKTFVPIPSNKFQDDVPSQNKYYNEYNNFPQQLFLKLVHDFILAKFPSDDYERLISAIYCSVVSRILEIPESSGEGNDDFFVSPALVPILDFANHDNDHTNAHFDIDRNTNDIVLYLDTEMVPELDSCAQVFISYSPIEELTHFEQIYGFLPKSDKPQVWCYRLDEEFLRSYLYRGTNASNFYKCMNVRPSLQLILLPTEALINDCITEFGEILTLFSQHLQDSRKSPFVLDETGRFYSCIFQDNSGAEYTKLLDKDQCLEEFFGEEDDIDNYKQALEEFKLFWFEYIEYRLEKIKGLNPGMLGSSFTTFLQREIVVLETLKRQFDENNEVMYYDKYREIDEIKLPTASFPPPCQIDYDNLTEFSEVFQ</sequence>
<dbReference type="AlphaFoldDB" id="A0A0A8L821"/>
<dbReference type="Gene3D" id="3.90.1410.10">
    <property type="entry name" value="set domain protein methyltransferase, domain 1"/>
    <property type="match status" value="1"/>
</dbReference>
<dbReference type="PROSITE" id="PS50280">
    <property type="entry name" value="SET"/>
    <property type="match status" value="1"/>
</dbReference>
<dbReference type="CDD" id="cd10527">
    <property type="entry name" value="SET_LSMT"/>
    <property type="match status" value="1"/>
</dbReference>
<dbReference type="Proteomes" id="UP000031516">
    <property type="component" value="Unassembled WGS sequence"/>
</dbReference>
<reference evidence="2 3" key="1">
    <citation type="submission" date="2014-03" db="EMBL/GenBank/DDBJ databases">
        <title>The genome of Kluyveromyces dobzhanskii.</title>
        <authorList>
            <person name="Nystedt B."/>
            <person name="Astrom S."/>
        </authorList>
    </citation>
    <scope>NUCLEOTIDE SEQUENCE [LARGE SCALE GENOMIC DNA]</scope>
    <source>
        <strain evidence="2 3">CBS 2104</strain>
    </source>
</reference>
<name>A0A0A8L821_9SACH</name>
<comment type="caution">
    <text evidence="2">The sequence shown here is derived from an EMBL/GenBank/DDBJ whole genome shotgun (WGS) entry which is preliminary data.</text>
</comment>
<gene>
    <name evidence="2" type="ORF">KLDO_g3312</name>
</gene>
<dbReference type="InterPro" id="IPR046341">
    <property type="entry name" value="SET_dom_sf"/>
</dbReference>
<evidence type="ECO:0000313" key="2">
    <source>
        <dbReference type="EMBL" id="CDO95064.1"/>
    </source>
</evidence>
<feature type="domain" description="SET" evidence="1">
    <location>
        <begin position="18"/>
        <end position="276"/>
    </location>
</feature>
<proteinExistence type="predicted"/>
<keyword evidence="3" id="KW-1185">Reference proteome</keyword>
<dbReference type="SUPFAM" id="SSF82199">
    <property type="entry name" value="SET domain"/>
    <property type="match status" value="1"/>
</dbReference>
<protein>
    <submittedName>
        <fullName evidence="2">WGS project CCBQ000000000 data, contig 00011</fullName>
    </submittedName>
</protein>
<organism evidence="2 3">
    <name type="scientific">Kluyveromyces dobzhanskii CBS 2104</name>
    <dbReference type="NCBI Taxonomy" id="1427455"/>
    <lineage>
        <taxon>Eukaryota</taxon>
        <taxon>Fungi</taxon>
        <taxon>Dikarya</taxon>
        <taxon>Ascomycota</taxon>
        <taxon>Saccharomycotina</taxon>
        <taxon>Saccharomycetes</taxon>
        <taxon>Saccharomycetales</taxon>
        <taxon>Saccharomycetaceae</taxon>
        <taxon>Kluyveromyces</taxon>
    </lineage>
</organism>
<dbReference type="InterPro" id="IPR001214">
    <property type="entry name" value="SET_dom"/>
</dbReference>
<evidence type="ECO:0000259" key="1">
    <source>
        <dbReference type="PROSITE" id="PS50280"/>
    </source>
</evidence>
<accession>A0A0A8L821</accession>
<dbReference type="EMBL" id="CCBQ010000042">
    <property type="protein sequence ID" value="CDO95064.1"/>
    <property type="molecule type" value="Genomic_DNA"/>
</dbReference>
<evidence type="ECO:0000313" key="3">
    <source>
        <dbReference type="Proteomes" id="UP000031516"/>
    </source>
</evidence>